<dbReference type="AlphaFoldDB" id="A0AA51R7Z5"/>
<evidence type="ECO:0000313" key="1">
    <source>
        <dbReference type="EMBL" id="WMN10652.1"/>
    </source>
</evidence>
<protein>
    <submittedName>
        <fullName evidence="1">Uncharacterized protein</fullName>
    </submittedName>
</protein>
<sequence>MISEAQIKIDLIKKILAINDISALSTIDDILKKSKEKDGIYKVSVEQLDALKAAEEDIKYGRISTDEEVNAEEDEWLKE</sequence>
<dbReference type="EMBL" id="CP129971">
    <property type="protein sequence ID" value="WMN10652.1"/>
    <property type="molecule type" value="Genomic_DNA"/>
</dbReference>
<gene>
    <name evidence="1" type="ORF">QYS49_35555</name>
</gene>
<name>A0AA51R7Z5_9BACT</name>
<dbReference type="RefSeq" id="WP_308347005.1">
    <property type="nucleotide sequence ID" value="NZ_CP129971.1"/>
</dbReference>
<dbReference type="Proteomes" id="UP001230496">
    <property type="component" value="Chromosome"/>
</dbReference>
<organism evidence="1 2">
    <name type="scientific">Marivirga salinarum</name>
    <dbReference type="NCBI Taxonomy" id="3059078"/>
    <lineage>
        <taxon>Bacteria</taxon>
        <taxon>Pseudomonadati</taxon>
        <taxon>Bacteroidota</taxon>
        <taxon>Cytophagia</taxon>
        <taxon>Cytophagales</taxon>
        <taxon>Marivirgaceae</taxon>
        <taxon>Marivirga</taxon>
    </lineage>
</organism>
<proteinExistence type="predicted"/>
<dbReference type="KEGG" id="msaa:QYS49_35555"/>
<accession>A0AA51R7Z5</accession>
<evidence type="ECO:0000313" key="2">
    <source>
        <dbReference type="Proteomes" id="UP001230496"/>
    </source>
</evidence>
<reference evidence="1 2" key="1">
    <citation type="submission" date="2023-08" db="EMBL/GenBank/DDBJ databases">
        <title>Comparative genomics and taxonomic characterization of three novel marine species of genus Marivirga.</title>
        <authorList>
            <person name="Muhammad N."/>
            <person name="Kim S.-G."/>
        </authorList>
    </citation>
    <scope>NUCLEOTIDE SEQUENCE [LARGE SCALE GENOMIC DNA]</scope>
    <source>
        <strain evidence="1 2">BDSF4-3</strain>
    </source>
</reference>
<keyword evidence="2" id="KW-1185">Reference proteome</keyword>